<reference evidence="9" key="1">
    <citation type="submission" date="2021-08" db="EMBL/GenBank/DDBJ databases">
        <authorList>
            <person name="Nwanade C."/>
            <person name="Wang M."/>
            <person name="Masoudi A."/>
            <person name="Yu Z."/>
            <person name="Liu J."/>
        </authorList>
    </citation>
    <scope>NUCLEOTIDE SEQUENCE</scope>
    <source>
        <strain evidence="9">S056</strain>
    </source>
</reference>
<accession>A0A9Q9H8P9</accession>
<dbReference type="InterPro" id="IPR013587">
    <property type="entry name" value="Nitrate/nitrite_sensing"/>
</dbReference>
<dbReference type="Pfam" id="PF00015">
    <property type="entry name" value="MCPsignal"/>
    <property type="match status" value="1"/>
</dbReference>
<protein>
    <submittedName>
        <fullName evidence="9">Nitrate- and nitrite sensing domain-containing protein</fullName>
    </submittedName>
</protein>
<evidence type="ECO:0000256" key="2">
    <source>
        <dbReference type="ARBA" id="ARBA00029447"/>
    </source>
</evidence>
<dbReference type="Pfam" id="PF00672">
    <property type="entry name" value="HAMP"/>
    <property type="match status" value="1"/>
</dbReference>
<proteinExistence type="inferred from homology"/>
<dbReference type="Gene3D" id="6.10.340.10">
    <property type="match status" value="1"/>
</dbReference>
<organism evidence="9 10">
    <name type="scientific">Aliiroseovarius crassostreae</name>
    <dbReference type="NCBI Taxonomy" id="154981"/>
    <lineage>
        <taxon>Bacteria</taxon>
        <taxon>Pseudomonadati</taxon>
        <taxon>Pseudomonadota</taxon>
        <taxon>Alphaproteobacteria</taxon>
        <taxon>Rhodobacterales</taxon>
        <taxon>Paracoccaceae</taxon>
        <taxon>Aliiroseovarius</taxon>
    </lineage>
</organism>
<keyword evidence="5" id="KW-0812">Transmembrane</keyword>
<feature type="domain" description="HAMP" evidence="7">
    <location>
        <begin position="337"/>
        <end position="389"/>
    </location>
</feature>
<dbReference type="RefSeq" id="WP_259806166.1">
    <property type="nucleotide sequence ID" value="NZ_CP080776.1"/>
</dbReference>
<keyword evidence="4" id="KW-0175">Coiled coil</keyword>
<dbReference type="Pfam" id="PF08376">
    <property type="entry name" value="NIT"/>
    <property type="match status" value="1"/>
</dbReference>
<evidence type="ECO:0000259" key="8">
    <source>
        <dbReference type="PROSITE" id="PS50906"/>
    </source>
</evidence>
<dbReference type="InterPro" id="IPR003660">
    <property type="entry name" value="HAMP_dom"/>
</dbReference>
<feature type="coiled-coil region" evidence="4">
    <location>
        <begin position="392"/>
        <end position="444"/>
    </location>
</feature>
<dbReference type="PROSITE" id="PS50885">
    <property type="entry name" value="HAMP"/>
    <property type="match status" value="2"/>
</dbReference>
<evidence type="ECO:0000313" key="9">
    <source>
        <dbReference type="EMBL" id="UWP95619.1"/>
    </source>
</evidence>
<evidence type="ECO:0000256" key="5">
    <source>
        <dbReference type="SAM" id="Phobius"/>
    </source>
</evidence>
<dbReference type="Gene3D" id="1.10.287.950">
    <property type="entry name" value="Methyl-accepting chemotaxis protein"/>
    <property type="match status" value="1"/>
</dbReference>
<dbReference type="GO" id="GO:0016020">
    <property type="term" value="C:membrane"/>
    <property type="evidence" value="ECO:0007669"/>
    <property type="project" value="InterPro"/>
</dbReference>
<dbReference type="PROSITE" id="PS50111">
    <property type="entry name" value="CHEMOTAXIS_TRANSDUC_2"/>
    <property type="match status" value="1"/>
</dbReference>
<dbReference type="InterPro" id="IPR010910">
    <property type="entry name" value="Nitrate/nitrite_sensing_bac"/>
</dbReference>
<feature type="domain" description="NIT" evidence="8">
    <location>
        <begin position="55"/>
        <end position="306"/>
    </location>
</feature>
<evidence type="ECO:0000313" key="10">
    <source>
        <dbReference type="Proteomes" id="UP001057991"/>
    </source>
</evidence>
<dbReference type="CDD" id="cd11386">
    <property type="entry name" value="MCP_signal"/>
    <property type="match status" value="1"/>
</dbReference>
<dbReference type="GO" id="GO:0007165">
    <property type="term" value="P:signal transduction"/>
    <property type="evidence" value="ECO:0007669"/>
    <property type="project" value="UniProtKB-KW"/>
</dbReference>
<dbReference type="GO" id="GO:0006935">
    <property type="term" value="P:chemotaxis"/>
    <property type="evidence" value="ECO:0007669"/>
    <property type="project" value="UniProtKB-KW"/>
</dbReference>
<comment type="similarity">
    <text evidence="2">Belongs to the methyl-accepting chemotaxis (MCP) protein family.</text>
</comment>
<keyword evidence="5" id="KW-1133">Transmembrane helix</keyword>
<dbReference type="PROSITE" id="PS50906">
    <property type="entry name" value="NIT"/>
    <property type="match status" value="1"/>
</dbReference>
<keyword evidence="1" id="KW-0145">Chemotaxis</keyword>
<evidence type="ECO:0000256" key="1">
    <source>
        <dbReference type="ARBA" id="ARBA00022500"/>
    </source>
</evidence>
<dbReference type="InterPro" id="IPR051310">
    <property type="entry name" value="MCP_chemotaxis"/>
</dbReference>
<dbReference type="PANTHER" id="PTHR43531">
    <property type="entry name" value="PROTEIN ICFG"/>
    <property type="match status" value="1"/>
</dbReference>
<dbReference type="PANTHER" id="PTHR43531:SF11">
    <property type="entry name" value="METHYL-ACCEPTING CHEMOTAXIS PROTEIN 3"/>
    <property type="match status" value="1"/>
</dbReference>
<dbReference type="InterPro" id="IPR004089">
    <property type="entry name" value="MCPsignal_dom"/>
</dbReference>
<keyword evidence="3" id="KW-0807">Transducer</keyword>
<evidence type="ECO:0000259" key="7">
    <source>
        <dbReference type="PROSITE" id="PS50885"/>
    </source>
</evidence>
<dbReference type="SMART" id="SM00304">
    <property type="entry name" value="HAMP"/>
    <property type="match status" value="2"/>
</dbReference>
<evidence type="ECO:0000256" key="3">
    <source>
        <dbReference type="PROSITE-ProRule" id="PRU00284"/>
    </source>
</evidence>
<evidence type="ECO:0000256" key="4">
    <source>
        <dbReference type="SAM" id="Coils"/>
    </source>
</evidence>
<dbReference type="SUPFAM" id="SSF58104">
    <property type="entry name" value="Methyl-accepting chemotaxis protein (MCP) signaling domain"/>
    <property type="match status" value="1"/>
</dbReference>
<sequence>MSVFDFGNLKVSRAIFLVPVVPLLVALAFSAILVLEKVNEARQLDRLSQLILPIALITQAVHEQQKERGATSVFLSSGGQEFKQELADQRLKTDSRHAELLTFVAQSDLSAIDAAFWDRLSGYQARFQDIASTREKVDQLAISAKSAIALYTNLNTDMLDLVQRVSLISDDKRIADETLAFVHLLKGKEAAGIERAVGSGGFAAGHFDIERAARLKGLIEAQAVNFDNFRFMATPAALAAYEKMQASEVAEKVERMRNIALGQEGAGNLGGFTGGDFFNLQTERINQLKNIENLISDELQVLMAQQKGATDQRLIVLVLASLGAIGLALMISVYFAGQIRRGFSRLVTTARELADGNLEIELPPVQANEFGEVMATLDVFRHNSLERRAMAIREAKEREARIEMQRREQEREAELARQDAERERRIAQEREDQLQREMQVAEEIATVVNACAWGKFDQRLDPTQMEGAFAEIGAGLNRVCDVTEKGLNQISHALAALAEGDLTYQMTGEYDGVFAEIQAQVNSSIARLSASFARVRDSGTVISGSTQEIAGATQDLAIRTERAAATLEETTSAIKTLSQSVTGTAGLAAEVNAAAMSANDKVRSGNELVQSTVSAIREIQTSSGAIGAAIRLIDDITFQTNLLALNAGVEAARAGEAGRGFAVVASEVRDLAARSSRAAGEISELVNRSEEEVDRGVAMVDRTGAALQSIADAVSDIVDRIDEIAKSAADQSVSIQEITVAAEQLDQVTQQNAAMFEQASSSGVSLRMETENLDGVIATFRIAERSQTQSEGQKPTKAA</sequence>
<feature type="transmembrane region" description="Helical" evidence="5">
    <location>
        <begin position="14"/>
        <end position="35"/>
    </location>
</feature>
<dbReference type="AlphaFoldDB" id="A0A9Q9H8P9"/>
<gene>
    <name evidence="9" type="ORF">K3X48_01000</name>
</gene>
<name>A0A9Q9H8P9_9RHOB</name>
<feature type="transmembrane region" description="Helical" evidence="5">
    <location>
        <begin position="314"/>
        <end position="336"/>
    </location>
</feature>
<feature type="domain" description="Methyl-accepting transducer" evidence="6">
    <location>
        <begin position="538"/>
        <end position="767"/>
    </location>
</feature>
<evidence type="ECO:0000259" key="6">
    <source>
        <dbReference type="PROSITE" id="PS50111"/>
    </source>
</evidence>
<dbReference type="Pfam" id="PF18947">
    <property type="entry name" value="HAMP_2"/>
    <property type="match status" value="1"/>
</dbReference>
<dbReference type="EMBL" id="CP080776">
    <property type="protein sequence ID" value="UWP95619.1"/>
    <property type="molecule type" value="Genomic_DNA"/>
</dbReference>
<dbReference type="SMART" id="SM00283">
    <property type="entry name" value="MA"/>
    <property type="match status" value="1"/>
</dbReference>
<dbReference type="Proteomes" id="UP001057991">
    <property type="component" value="Chromosome"/>
</dbReference>
<feature type="domain" description="HAMP" evidence="7">
    <location>
        <begin position="487"/>
        <end position="533"/>
    </location>
</feature>
<keyword evidence="5" id="KW-0472">Membrane</keyword>